<dbReference type="InParanoid" id="A0A1Y2PFP8"/>
<protein>
    <submittedName>
        <fullName evidence="2">Uncharacterized protein</fullName>
    </submittedName>
</protein>
<evidence type="ECO:0000313" key="3">
    <source>
        <dbReference type="Proteomes" id="UP000194221"/>
    </source>
</evidence>
<keyword evidence="3" id="KW-1185">Reference proteome</keyword>
<accession>A0A1Y2PFP8</accession>
<organism evidence="2 3">
    <name type="scientific">Tenacibaculum holothuriorum</name>
    <dbReference type="NCBI Taxonomy" id="1635173"/>
    <lineage>
        <taxon>Bacteria</taxon>
        <taxon>Pseudomonadati</taxon>
        <taxon>Bacteroidota</taxon>
        <taxon>Flavobacteriia</taxon>
        <taxon>Flavobacteriales</taxon>
        <taxon>Flavobacteriaceae</taxon>
        <taxon>Tenacibaculum</taxon>
    </lineage>
</organism>
<gene>
    <name evidence="2" type="ORF">WH52_01285</name>
</gene>
<dbReference type="EMBL" id="LAPZ01000001">
    <property type="protein sequence ID" value="OSY89304.1"/>
    <property type="molecule type" value="Genomic_DNA"/>
</dbReference>
<sequence>MNINLNFKKMKLKNVQRLTILMAIALTISCKTNAQHSERNHSEKKGHETKMMKRAHERDYEGGENEEDDTLLQKNETFNQTKKGVQLVLKFDEKSNTFKGFMQNKYNKPIKRARVEIHLSNGKELGPTKPITLQPNQKHELVIKSTKKGFTTWSTHAEVGSNEHSHEGNGHEGRERGEHGNKNERNGEH</sequence>
<evidence type="ECO:0000313" key="2">
    <source>
        <dbReference type="EMBL" id="OSY89304.1"/>
    </source>
</evidence>
<proteinExistence type="predicted"/>
<name>A0A1Y2PFP8_9FLAO</name>
<feature type="region of interest" description="Disordered" evidence="1">
    <location>
        <begin position="152"/>
        <end position="189"/>
    </location>
</feature>
<feature type="compositionally biased region" description="Basic and acidic residues" evidence="1">
    <location>
        <begin position="161"/>
        <end position="189"/>
    </location>
</feature>
<dbReference type="AlphaFoldDB" id="A0A1Y2PFP8"/>
<reference evidence="2 3" key="1">
    <citation type="submission" date="2015-03" db="EMBL/GenBank/DDBJ databases">
        <title>Genome sequence of Tenacibaculum sp. S2-2, isolated from intestinal microbiota of sea cucumber, Apostichopus japonicas.</title>
        <authorList>
            <person name="Shao Z."/>
            <person name="Wang L."/>
            <person name="Li X."/>
        </authorList>
    </citation>
    <scope>NUCLEOTIDE SEQUENCE [LARGE SCALE GENOMIC DNA]</scope>
    <source>
        <strain evidence="2 3">S2-2</strain>
    </source>
</reference>
<dbReference type="Proteomes" id="UP000194221">
    <property type="component" value="Unassembled WGS sequence"/>
</dbReference>
<feature type="region of interest" description="Disordered" evidence="1">
    <location>
        <begin position="33"/>
        <end position="70"/>
    </location>
</feature>
<feature type="compositionally biased region" description="Basic and acidic residues" evidence="1">
    <location>
        <begin position="36"/>
        <end position="61"/>
    </location>
</feature>
<evidence type="ECO:0000256" key="1">
    <source>
        <dbReference type="SAM" id="MobiDB-lite"/>
    </source>
</evidence>
<comment type="caution">
    <text evidence="2">The sequence shown here is derived from an EMBL/GenBank/DDBJ whole genome shotgun (WGS) entry which is preliminary data.</text>
</comment>